<dbReference type="Gene3D" id="3.30.460.20">
    <property type="entry name" value="CorA soluble domain-like"/>
    <property type="match status" value="1"/>
</dbReference>
<dbReference type="InterPro" id="IPR044089">
    <property type="entry name" value="Alr1-like"/>
</dbReference>
<dbReference type="SUPFAM" id="SSF143865">
    <property type="entry name" value="CorA soluble domain-like"/>
    <property type="match status" value="1"/>
</dbReference>
<keyword evidence="4" id="KW-1185">Reference proteome</keyword>
<dbReference type="AlphaFoldDB" id="A0AAD5VTY9"/>
<dbReference type="GO" id="GO:0010961">
    <property type="term" value="P:intracellular magnesium ion homeostasis"/>
    <property type="evidence" value="ECO:0007669"/>
    <property type="project" value="TreeGrafter"/>
</dbReference>
<sequence length="728" mass="81088">MSSLRLETPSPVRHRRPTLTPLQPVQTYPTDGDAEFIDDDDIYRGDRPPSARPSTPASTQSSTSSSSSSSGSFLAGGRLGALTSVVEHAISRWARSARGRSSDTSSTSSSSSSASSSKSSKLTGPRPSLSRRRRRRSSVSSLPTVSSERDIVARITRMKALEESRQIPRQFILYRPPSVDTPRSSRRALRDSDEGSGAKRVTHTSSLSVVLGQLDASLKSATKARRRLGRAQIGLPRRSRSLISKPIRLQDADKASRPSSSGPHARRGGKGKAKEGPSNGRRHIRVAEPSGKAPKAWFLDVASPTWEDLRAIGKLLHLHPLTLEDILQQDPREKLDLFPKLGYYFVSFRAIETAEGRETSRWQLQKINEQLEPIPGHQEGVVSETNVYLVVFTEGICCFHFNDIAEHTDRIRNRISLLEEVANMTSDWIAHGILDSIVDSFFPYLDEIEKEVMAIEELILNPMKADGSTSSGTGIDVIRRSSSQTISEKEKTHPPLSASETISLSEKVHFDGSARPRFAVPRWTFRLLFRRLRRYVARRWRDHFSTSENPPSATTLTLRRMARARRLVTSLNRLLATKSEVITQIRKRLLKAGTSGLGNGSKVEELEVAIYMGDVQDHILTLQHSLNHYERILSESHPTYLSQLRTDVATSQSGTSKSIVSLTTISMAVPCMSVVIGMFSMNTTVPASDNDFSVFGIVLSLAIAILFIYLNVVRYWWKQTVRRRRALL</sequence>
<feature type="region of interest" description="Disordered" evidence="1">
    <location>
        <begin position="1"/>
        <end position="76"/>
    </location>
</feature>
<dbReference type="PANTHER" id="PTHR21535">
    <property type="entry name" value="MAGNESIUM AND COBALT TRANSPORT PROTEIN/MITOCHONDRIAL IMPORT INNER MEMBRANE TRANSLOCASE SUBUNIT TIM8"/>
    <property type="match status" value="1"/>
</dbReference>
<evidence type="ECO:0000256" key="2">
    <source>
        <dbReference type="SAM" id="Phobius"/>
    </source>
</evidence>
<keyword evidence="2" id="KW-0812">Transmembrane</keyword>
<evidence type="ECO:0000256" key="1">
    <source>
        <dbReference type="SAM" id="MobiDB-lite"/>
    </source>
</evidence>
<dbReference type="GO" id="GO:0016020">
    <property type="term" value="C:membrane"/>
    <property type="evidence" value="ECO:0007669"/>
    <property type="project" value="InterPro"/>
</dbReference>
<feature type="transmembrane region" description="Helical" evidence="2">
    <location>
        <begin position="659"/>
        <end position="680"/>
    </location>
</feature>
<protein>
    <submittedName>
        <fullName evidence="3">Uncharacterized protein</fullName>
    </submittedName>
</protein>
<dbReference type="Gene3D" id="1.20.58.340">
    <property type="entry name" value="Magnesium transport protein CorA, transmembrane region"/>
    <property type="match status" value="1"/>
</dbReference>
<feature type="compositionally biased region" description="Acidic residues" evidence="1">
    <location>
        <begin position="32"/>
        <end position="41"/>
    </location>
</feature>
<dbReference type="EMBL" id="JANIEX010000271">
    <property type="protein sequence ID" value="KAJ3569771.1"/>
    <property type="molecule type" value="Genomic_DNA"/>
</dbReference>
<evidence type="ECO:0000313" key="3">
    <source>
        <dbReference type="EMBL" id="KAJ3569771.1"/>
    </source>
</evidence>
<organism evidence="3 4">
    <name type="scientific">Leucocoprinus birnbaumii</name>
    <dbReference type="NCBI Taxonomy" id="56174"/>
    <lineage>
        <taxon>Eukaryota</taxon>
        <taxon>Fungi</taxon>
        <taxon>Dikarya</taxon>
        <taxon>Basidiomycota</taxon>
        <taxon>Agaricomycotina</taxon>
        <taxon>Agaricomycetes</taxon>
        <taxon>Agaricomycetidae</taxon>
        <taxon>Agaricales</taxon>
        <taxon>Agaricineae</taxon>
        <taxon>Agaricaceae</taxon>
        <taxon>Leucocoprinus</taxon>
    </lineage>
</organism>
<comment type="caution">
    <text evidence="3">The sequence shown here is derived from an EMBL/GenBank/DDBJ whole genome shotgun (WGS) entry which is preliminary data.</text>
</comment>
<dbReference type="GO" id="GO:0015095">
    <property type="term" value="F:magnesium ion transmembrane transporter activity"/>
    <property type="evidence" value="ECO:0007669"/>
    <property type="project" value="InterPro"/>
</dbReference>
<proteinExistence type="predicted"/>
<feature type="transmembrane region" description="Helical" evidence="2">
    <location>
        <begin position="692"/>
        <end position="717"/>
    </location>
</feature>
<dbReference type="PANTHER" id="PTHR21535:SF90">
    <property type="entry name" value="CORA METAL ION TRANSPORTER"/>
    <property type="match status" value="1"/>
</dbReference>
<name>A0AAD5VTY9_9AGAR</name>
<dbReference type="Proteomes" id="UP001213000">
    <property type="component" value="Unassembled WGS sequence"/>
</dbReference>
<feature type="region of interest" description="Disordered" evidence="1">
    <location>
        <begin position="174"/>
        <end position="201"/>
    </location>
</feature>
<reference evidence="3" key="1">
    <citation type="submission" date="2022-07" db="EMBL/GenBank/DDBJ databases">
        <title>Genome Sequence of Leucocoprinus birnbaumii.</title>
        <authorList>
            <person name="Buettner E."/>
        </authorList>
    </citation>
    <scope>NUCLEOTIDE SEQUENCE</scope>
    <source>
        <strain evidence="3">VT141</strain>
    </source>
</reference>
<keyword evidence="2" id="KW-1133">Transmembrane helix</keyword>
<feature type="compositionally biased region" description="Basic and acidic residues" evidence="1">
    <location>
        <begin position="188"/>
        <end position="197"/>
    </location>
</feature>
<feature type="compositionally biased region" description="Polar residues" evidence="1">
    <location>
        <begin position="20"/>
        <end position="29"/>
    </location>
</feature>
<feature type="region of interest" description="Disordered" evidence="1">
    <location>
        <begin position="244"/>
        <end position="287"/>
    </location>
</feature>
<feature type="compositionally biased region" description="Low complexity" evidence="1">
    <location>
        <begin position="52"/>
        <end position="76"/>
    </location>
</feature>
<accession>A0AAD5VTY9</accession>
<feature type="compositionally biased region" description="Low complexity" evidence="1">
    <location>
        <begin position="102"/>
        <end position="121"/>
    </location>
</feature>
<dbReference type="CDD" id="cd12829">
    <property type="entry name" value="Alr1p-like"/>
    <property type="match status" value="1"/>
</dbReference>
<keyword evidence="2" id="KW-0472">Membrane</keyword>
<gene>
    <name evidence="3" type="ORF">NP233_g4833</name>
</gene>
<feature type="region of interest" description="Disordered" evidence="1">
    <location>
        <begin position="93"/>
        <end position="147"/>
    </location>
</feature>
<evidence type="ECO:0000313" key="4">
    <source>
        <dbReference type="Proteomes" id="UP001213000"/>
    </source>
</evidence>
<dbReference type="InterPro" id="IPR045861">
    <property type="entry name" value="CorA_cytoplasmic_dom"/>
</dbReference>